<gene>
    <name evidence="1" type="ORF">DQP58_16275</name>
</gene>
<protein>
    <submittedName>
        <fullName evidence="1">Uncharacterized protein</fullName>
    </submittedName>
</protein>
<name>A0A329KD78_9MYCO</name>
<accession>A0A329KD78</accession>
<dbReference type="AlphaFoldDB" id="A0A329KD78"/>
<organism evidence="1 2">
    <name type="scientific">Mycobacterium colombiense</name>
    <dbReference type="NCBI Taxonomy" id="339268"/>
    <lineage>
        <taxon>Bacteria</taxon>
        <taxon>Bacillati</taxon>
        <taxon>Actinomycetota</taxon>
        <taxon>Actinomycetes</taxon>
        <taxon>Mycobacteriales</taxon>
        <taxon>Mycobacteriaceae</taxon>
        <taxon>Mycobacterium</taxon>
        <taxon>Mycobacterium avium complex (MAC)</taxon>
    </lineage>
</organism>
<dbReference type="EMBL" id="QMEU01000050">
    <property type="protein sequence ID" value="RAU93507.1"/>
    <property type="molecule type" value="Genomic_DNA"/>
</dbReference>
<evidence type="ECO:0000313" key="1">
    <source>
        <dbReference type="EMBL" id="RAU93507.1"/>
    </source>
</evidence>
<reference evidence="1 2" key="1">
    <citation type="submission" date="2018-06" db="EMBL/GenBank/DDBJ databases">
        <title>NTM in soil in Japan.</title>
        <authorList>
            <person name="Ohya K."/>
        </authorList>
    </citation>
    <scope>NUCLEOTIDE SEQUENCE [LARGE SCALE GENOMIC DNA]</scope>
    <source>
        <strain evidence="1 2">GF76</strain>
    </source>
</reference>
<evidence type="ECO:0000313" key="2">
    <source>
        <dbReference type="Proteomes" id="UP000250347"/>
    </source>
</evidence>
<dbReference type="Proteomes" id="UP000250347">
    <property type="component" value="Unassembled WGS sequence"/>
</dbReference>
<proteinExistence type="predicted"/>
<comment type="caution">
    <text evidence="1">The sequence shown here is derived from an EMBL/GenBank/DDBJ whole genome shotgun (WGS) entry which is preliminary data.</text>
</comment>
<sequence length="134" mass="14660">MGNLSRAFTGHRLWCAVDGLAPPVTAGVGPTGDFKAVAQGTTDQTSFQTSIRRLTQRVEDDCVRAARNVEGGLPVSERTTTEVLIRWLTYVAYKVNEVSWVAGLVSARWTAETVGAEIREIQCLHSLDKRLVEA</sequence>